<keyword evidence="2" id="KW-1185">Reference proteome</keyword>
<organism evidence="1 2">
    <name type="scientific">Hibiscus sabdariffa</name>
    <name type="common">roselle</name>
    <dbReference type="NCBI Taxonomy" id="183260"/>
    <lineage>
        <taxon>Eukaryota</taxon>
        <taxon>Viridiplantae</taxon>
        <taxon>Streptophyta</taxon>
        <taxon>Embryophyta</taxon>
        <taxon>Tracheophyta</taxon>
        <taxon>Spermatophyta</taxon>
        <taxon>Magnoliopsida</taxon>
        <taxon>eudicotyledons</taxon>
        <taxon>Gunneridae</taxon>
        <taxon>Pentapetalae</taxon>
        <taxon>rosids</taxon>
        <taxon>malvids</taxon>
        <taxon>Malvales</taxon>
        <taxon>Malvaceae</taxon>
        <taxon>Malvoideae</taxon>
        <taxon>Hibiscus</taxon>
    </lineage>
</organism>
<comment type="caution">
    <text evidence="1">The sequence shown here is derived from an EMBL/GenBank/DDBJ whole genome shotgun (WGS) entry which is preliminary data.</text>
</comment>
<sequence>MHQFYTWYRFTIPKENGKSTILVMEHVLLLIKFGFPLFVPEEPAWVRSKRMKNASASARHVFETAFEDHFWGRQGIRRLYSEKHFGWNKQNRLMEKPVVGIRVLSNSSPFETKINKGDASINHQN</sequence>
<dbReference type="EMBL" id="JBBPBN010000050">
    <property type="protein sequence ID" value="KAK8992710.1"/>
    <property type="molecule type" value="Genomic_DNA"/>
</dbReference>
<gene>
    <name evidence="1" type="ORF">V6N11_048780</name>
</gene>
<evidence type="ECO:0000313" key="2">
    <source>
        <dbReference type="Proteomes" id="UP001396334"/>
    </source>
</evidence>
<accession>A0ABR2PWA2</accession>
<evidence type="ECO:0000313" key="1">
    <source>
        <dbReference type="EMBL" id="KAK8992710.1"/>
    </source>
</evidence>
<name>A0ABR2PWA2_9ROSI</name>
<dbReference type="Proteomes" id="UP001396334">
    <property type="component" value="Unassembled WGS sequence"/>
</dbReference>
<protein>
    <submittedName>
        <fullName evidence="1">Uncharacterized protein</fullName>
    </submittedName>
</protein>
<reference evidence="1 2" key="1">
    <citation type="journal article" date="2024" name="G3 (Bethesda)">
        <title>Genome assembly of Hibiscus sabdariffa L. provides insights into metabolisms of medicinal natural products.</title>
        <authorList>
            <person name="Kim T."/>
        </authorList>
    </citation>
    <scope>NUCLEOTIDE SEQUENCE [LARGE SCALE GENOMIC DNA]</scope>
    <source>
        <strain evidence="1">TK-2024</strain>
        <tissue evidence="1">Old leaves</tissue>
    </source>
</reference>
<proteinExistence type="predicted"/>